<dbReference type="Proteomes" id="UP001642540">
    <property type="component" value="Unassembled WGS sequence"/>
</dbReference>
<evidence type="ECO:0000256" key="1">
    <source>
        <dbReference type="SAM" id="Phobius"/>
    </source>
</evidence>
<keyword evidence="3" id="KW-1185">Reference proteome</keyword>
<keyword evidence="1" id="KW-0472">Membrane</keyword>
<feature type="transmembrane region" description="Helical" evidence="1">
    <location>
        <begin position="229"/>
        <end position="251"/>
    </location>
</feature>
<keyword evidence="1" id="KW-0812">Transmembrane</keyword>
<proteinExistence type="predicted"/>
<reference evidence="2 3" key="1">
    <citation type="submission" date="2024-08" db="EMBL/GenBank/DDBJ databases">
        <authorList>
            <person name="Cucini C."/>
            <person name="Frati F."/>
        </authorList>
    </citation>
    <scope>NUCLEOTIDE SEQUENCE [LARGE SCALE GENOMIC DNA]</scope>
</reference>
<accession>A0ABP1RBZ9</accession>
<comment type="caution">
    <text evidence="2">The sequence shown here is derived from an EMBL/GenBank/DDBJ whole genome shotgun (WGS) entry which is preliminary data.</text>
</comment>
<feature type="transmembrane region" description="Helical" evidence="1">
    <location>
        <begin position="44"/>
        <end position="66"/>
    </location>
</feature>
<dbReference type="EMBL" id="CAXLJM020000069">
    <property type="protein sequence ID" value="CAL8125559.1"/>
    <property type="molecule type" value="Genomic_DNA"/>
</dbReference>
<feature type="transmembrane region" description="Helical" evidence="1">
    <location>
        <begin position="86"/>
        <end position="105"/>
    </location>
</feature>
<name>A0ABP1RBZ9_9HEXA</name>
<feature type="transmembrane region" description="Helical" evidence="1">
    <location>
        <begin position="197"/>
        <end position="217"/>
    </location>
</feature>
<evidence type="ECO:0000313" key="2">
    <source>
        <dbReference type="EMBL" id="CAL8125559.1"/>
    </source>
</evidence>
<evidence type="ECO:0000313" key="3">
    <source>
        <dbReference type="Proteomes" id="UP001642540"/>
    </source>
</evidence>
<protein>
    <submittedName>
        <fullName evidence="2">Uncharacterized protein</fullName>
    </submittedName>
</protein>
<feature type="transmembrane region" description="Helical" evidence="1">
    <location>
        <begin position="112"/>
        <end position="131"/>
    </location>
</feature>
<gene>
    <name evidence="2" type="ORF">ODALV1_LOCUS21017</name>
</gene>
<keyword evidence="1" id="KW-1133">Transmembrane helix</keyword>
<organism evidence="2 3">
    <name type="scientific">Orchesella dallaii</name>
    <dbReference type="NCBI Taxonomy" id="48710"/>
    <lineage>
        <taxon>Eukaryota</taxon>
        <taxon>Metazoa</taxon>
        <taxon>Ecdysozoa</taxon>
        <taxon>Arthropoda</taxon>
        <taxon>Hexapoda</taxon>
        <taxon>Collembola</taxon>
        <taxon>Entomobryomorpha</taxon>
        <taxon>Entomobryoidea</taxon>
        <taxon>Orchesellidae</taxon>
        <taxon>Orchesellinae</taxon>
        <taxon>Orchesella</taxon>
    </lineage>
</organism>
<sequence length="330" mass="37337">MAHLLWGLGSKSDQIMHYINGMIELEQEYLKGGIIAPLDNYTKVACCVSAILAILARAVPLLFGFASGIDTQFPANMLSFAFRKYLKFQFFVDYPLTLSTISLIVNMFMYYLVSFIGALFGAHFFISFATARNLLFCVLRSVDRAQIIYDLMSLPHTSLKRNQLQLALSKTVKRNVLRGYRKMQLLWNVFNQIHSSFLVNFVLANGHVQILSVCFVLQISKRSSQQHSGFFPCLLATMATMDAICIIIGIFSSSAGVHSASVKVKRSLGEYQRKRMMRGAMMTKIIQSLPEVKTKFGVSNFIDKLTPLKFQSFIINRILDLLLCGYNRKI</sequence>